<reference evidence="1 2" key="1">
    <citation type="submission" date="2024-04" db="EMBL/GenBank/DDBJ databases">
        <title>Tritrichomonas musculus Genome.</title>
        <authorList>
            <person name="Alves-Ferreira E."/>
            <person name="Grigg M."/>
            <person name="Lorenzi H."/>
            <person name="Galac M."/>
        </authorList>
    </citation>
    <scope>NUCLEOTIDE SEQUENCE [LARGE SCALE GENOMIC DNA]</scope>
    <source>
        <strain evidence="1 2">EAF2021</strain>
    </source>
</reference>
<proteinExistence type="predicted"/>
<sequence>MNSDPLHIFKNLSSKLLTDLTVVNPQTKNSPINSEAIEDILHLGSALTDRGSLAKLHDCYPINIFTIGNSIKIFYKSNPETFFFFIVLSFWNELLLNTNLSLYTRQYFLETIILIFIKFYSFFENNKIPETIALKKCSDGRSVLWISHAKAIRIINTLFVQYYAISLKSLNDFLTAFDRFCSHPTENFIGLIRMLCDYDNSFKTILHNLSRYEYVNRVAKNIYVKKQPKRLNLGGVPLIEKEVKFSFDHSAFELCELLFSYMDEKFDENMMKELILSLELLNGNAPFRTKNVPNRTSGGQIMLRLVSISQYKRKIWSNQEIHFIDNSLWLKKDILNDEYCAKFNCSKDELNKIIQERYIEISKREWTLEEDRIFADYAPTKIRNKDLAQKFICRTINDVKKRRQYIKKLLQKKIRK</sequence>
<evidence type="ECO:0000313" key="1">
    <source>
        <dbReference type="EMBL" id="KAK8850276.1"/>
    </source>
</evidence>
<dbReference type="EMBL" id="JAPFFF010000024">
    <property type="protein sequence ID" value="KAK8850276.1"/>
    <property type="molecule type" value="Genomic_DNA"/>
</dbReference>
<organism evidence="1 2">
    <name type="scientific">Tritrichomonas musculus</name>
    <dbReference type="NCBI Taxonomy" id="1915356"/>
    <lineage>
        <taxon>Eukaryota</taxon>
        <taxon>Metamonada</taxon>
        <taxon>Parabasalia</taxon>
        <taxon>Tritrichomonadida</taxon>
        <taxon>Tritrichomonadidae</taxon>
        <taxon>Tritrichomonas</taxon>
    </lineage>
</organism>
<dbReference type="Proteomes" id="UP001470230">
    <property type="component" value="Unassembled WGS sequence"/>
</dbReference>
<name>A0ABR2HNH4_9EUKA</name>
<gene>
    <name evidence="1" type="ORF">M9Y10_018404</name>
</gene>
<keyword evidence="2" id="KW-1185">Reference proteome</keyword>
<evidence type="ECO:0000313" key="2">
    <source>
        <dbReference type="Proteomes" id="UP001470230"/>
    </source>
</evidence>
<accession>A0ABR2HNH4</accession>
<protein>
    <submittedName>
        <fullName evidence="1">Uncharacterized protein</fullName>
    </submittedName>
</protein>
<comment type="caution">
    <text evidence="1">The sequence shown here is derived from an EMBL/GenBank/DDBJ whole genome shotgun (WGS) entry which is preliminary data.</text>
</comment>